<evidence type="ECO:0000256" key="1">
    <source>
        <dbReference type="SAM" id="MobiDB-lite"/>
    </source>
</evidence>
<gene>
    <name evidence="3" type="ORF">ACFY1D_10645</name>
</gene>
<dbReference type="RefSeq" id="WP_387885440.1">
    <property type="nucleotide sequence ID" value="NZ_JBIAWJ010000004.1"/>
</dbReference>
<evidence type="ECO:0000256" key="2">
    <source>
        <dbReference type="SAM" id="Phobius"/>
    </source>
</evidence>
<keyword evidence="2" id="KW-0812">Transmembrane</keyword>
<evidence type="ECO:0000313" key="3">
    <source>
        <dbReference type="EMBL" id="MFF4521890.1"/>
    </source>
</evidence>
<comment type="caution">
    <text evidence="3">The sequence shown here is derived from an EMBL/GenBank/DDBJ whole genome shotgun (WGS) entry which is preliminary data.</text>
</comment>
<reference evidence="3 4" key="1">
    <citation type="submission" date="2024-10" db="EMBL/GenBank/DDBJ databases">
        <title>The Natural Products Discovery Center: Release of the First 8490 Sequenced Strains for Exploring Actinobacteria Biosynthetic Diversity.</title>
        <authorList>
            <person name="Kalkreuter E."/>
            <person name="Kautsar S.A."/>
            <person name="Yang D."/>
            <person name="Bader C.D."/>
            <person name="Teijaro C.N."/>
            <person name="Fluegel L."/>
            <person name="Davis C.M."/>
            <person name="Simpson J.R."/>
            <person name="Lauterbach L."/>
            <person name="Steele A.D."/>
            <person name="Gui C."/>
            <person name="Meng S."/>
            <person name="Li G."/>
            <person name="Viehrig K."/>
            <person name="Ye F."/>
            <person name="Su P."/>
            <person name="Kiefer A.F."/>
            <person name="Nichols A."/>
            <person name="Cepeda A.J."/>
            <person name="Yan W."/>
            <person name="Fan B."/>
            <person name="Jiang Y."/>
            <person name="Adhikari A."/>
            <person name="Zheng C.-J."/>
            <person name="Schuster L."/>
            <person name="Cowan T.M."/>
            <person name="Smanski M.J."/>
            <person name="Chevrette M.G."/>
            <person name="De Carvalho L.P.S."/>
            <person name="Shen B."/>
        </authorList>
    </citation>
    <scope>NUCLEOTIDE SEQUENCE [LARGE SCALE GENOMIC DNA]</scope>
    <source>
        <strain evidence="3 4">NPDC001390</strain>
    </source>
</reference>
<dbReference type="EMBL" id="JBIAWJ010000004">
    <property type="protein sequence ID" value="MFF4521890.1"/>
    <property type="molecule type" value="Genomic_DNA"/>
</dbReference>
<evidence type="ECO:0000313" key="4">
    <source>
        <dbReference type="Proteomes" id="UP001602058"/>
    </source>
</evidence>
<sequence length="216" mass="22576">MAPGRVSKVPPAARRPARGPHRLRPEDRADFEALLHLALSTQDIRSALLADRSGQASGRLRAQALDAADEITAAAEEAYGAYLAVRAAARDTTPRPTPHGTLLPALAVLTPLVAATSAAVLLLLGHVFRLAHVSGPLPGSLVTAGWVLALVAAVSALVALAALVSTGIRRRGGPPSDARLEQARLAWHQALLGQGLLPHLRRCVKEDPFLHAAPPT</sequence>
<name>A0ABW6UEP9_9ACTN</name>
<protein>
    <recommendedName>
        <fullName evidence="5">Transmembrane protein</fullName>
    </recommendedName>
</protein>
<keyword evidence="2" id="KW-0472">Membrane</keyword>
<proteinExistence type="predicted"/>
<accession>A0ABW6UEP9</accession>
<keyword evidence="2" id="KW-1133">Transmembrane helix</keyword>
<feature type="region of interest" description="Disordered" evidence="1">
    <location>
        <begin position="1"/>
        <end position="25"/>
    </location>
</feature>
<organism evidence="3 4">
    <name type="scientific">Streptomyces bluensis</name>
    <dbReference type="NCBI Taxonomy" id="33897"/>
    <lineage>
        <taxon>Bacteria</taxon>
        <taxon>Bacillati</taxon>
        <taxon>Actinomycetota</taxon>
        <taxon>Actinomycetes</taxon>
        <taxon>Kitasatosporales</taxon>
        <taxon>Streptomycetaceae</taxon>
        <taxon>Streptomyces</taxon>
    </lineage>
</organism>
<evidence type="ECO:0008006" key="5">
    <source>
        <dbReference type="Google" id="ProtNLM"/>
    </source>
</evidence>
<dbReference type="Proteomes" id="UP001602058">
    <property type="component" value="Unassembled WGS sequence"/>
</dbReference>
<feature type="transmembrane region" description="Helical" evidence="2">
    <location>
        <begin position="144"/>
        <end position="164"/>
    </location>
</feature>
<feature type="transmembrane region" description="Helical" evidence="2">
    <location>
        <begin position="102"/>
        <end position="124"/>
    </location>
</feature>
<keyword evidence="4" id="KW-1185">Reference proteome</keyword>